<evidence type="ECO:0000313" key="4">
    <source>
        <dbReference type="Proteomes" id="UP000694044"/>
    </source>
</evidence>
<feature type="region of interest" description="Disordered" evidence="1">
    <location>
        <begin position="183"/>
        <end position="222"/>
    </location>
</feature>
<protein>
    <recommendedName>
        <fullName evidence="2">Myb/SANT-like domain-containing protein</fullName>
    </recommendedName>
</protein>
<feature type="compositionally biased region" description="Polar residues" evidence="1">
    <location>
        <begin position="192"/>
        <end position="214"/>
    </location>
</feature>
<accession>A0A8T1W1V2</accession>
<dbReference type="EMBL" id="JAGDFM010000106">
    <property type="protein sequence ID" value="KAG7386170.1"/>
    <property type="molecule type" value="Genomic_DNA"/>
</dbReference>
<dbReference type="AlphaFoldDB" id="A0A8T1W1V2"/>
<reference evidence="3" key="1">
    <citation type="submission" date="2021-02" db="EMBL/GenBank/DDBJ databases">
        <authorList>
            <person name="Palmer J.M."/>
        </authorList>
    </citation>
    <scope>NUCLEOTIDE SEQUENCE</scope>
    <source>
        <strain evidence="3">SCRP734</strain>
    </source>
</reference>
<sequence>MEPPAKKPQRSWTREEETLLLQHYFRARNDASLRNDKGIKSKAWTLIITRIAEDGVIADKCRSKYSRLMSEYDVYKRLCDLSGAGWCSETNAPTLDEEGWAALTQAQPRNAALYKRFRAEGFVHASICALLAGDSRATADDASSVLQFDAEALLADSSSVDATRTATPDTPAAVIQTPTTVVQTPAADELTPASNGQGRESPSPFTSPTAVQRTEQVKRYRDGRKKAKEAAAATSTAAEDAKASVAAFMQTAEAYFAMKMKMMARELGEEEDATV</sequence>
<dbReference type="PANTHER" id="PTHR47072:SF4">
    <property type="entry name" value="MYB_SANT-LIKE DOMAIN-CONTAINING PROTEIN"/>
    <property type="match status" value="1"/>
</dbReference>
<evidence type="ECO:0000259" key="2">
    <source>
        <dbReference type="Pfam" id="PF12776"/>
    </source>
</evidence>
<dbReference type="InterPro" id="IPR024752">
    <property type="entry name" value="Myb/SANT-like_dom"/>
</dbReference>
<evidence type="ECO:0000313" key="3">
    <source>
        <dbReference type="EMBL" id="KAG7386170.1"/>
    </source>
</evidence>
<dbReference type="OrthoDB" id="118831at2759"/>
<keyword evidence="4" id="KW-1185">Reference proteome</keyword>
<comment type="caution">
    <text evidence="3">The sequence shown here is derived from an EMBL/GenBank/DDBJ whole genome shotgun (WGS) entry which is preliminary data.</text>
</comment>
<evidence type="ECO:0000256" key="1">
    <source>
        <dbReference type="SAM" id="MobiDB-lite"/>
    </source>
</evidence>
<dbReference type="Pfam" id="PF12776">
    <property type="entry name" value="Myb_DNA-bind_3"/>
    <property type="match status" value="1"/>
</dbReference>
<dbReference type="Proteomes" id="UP000694044">
    <property type="component" value="Unassembled WGS sequence"/>
</dbReference>
<dbReference type="PANTHER" id="PTHR47072">
    <property type="match status" value="1"/>
</dbReference>
<proteinExistence type="predicted"/>
<organism evidence="3 4">
    <name type="scientific">Phytophthora pseudosyringae</name>
    <dbReference type="NCBI Taxonomy" id="221518"/>
    <lineage>
        <taxon>Eukaryota</taxon>
        <taxon>Sar</taxon>
        <taxon>Stramenopiles</taxon>
        <taxon>Oomycota</taxon>
        <taxon>Peronosporomycetes</taxon>
        <taxon>Peronosporales</taxon>
        <taxon>Peronosporaceae</taxon>
        <taxon>Phytophthora</taxon>
    </lineage>
</organism>
<feature type="domain" description="Myb/SANT-like" evidence="2">
    <location>
        <begin position="11"/>
        <end position="102"/>
    </location>
</feature>
<name>A0A8T1W1V2_9STRA</name>
<gene>
    <name evidence="3" type="ORF">PHYPSEUDO_000602</name>
</gene>